<feature type="transmembrane region" description="Helical" evidence="7">
    <location>
        <begin position="266"/>
        <end position="282"/>
    </location>
</feature>
<evidence type="ECO:0000313" key="9">
    <source>
        <dbReference type="EMBL" id="MBC2575074.1"/>
    </source>
</evidence>
<comment type="caution">
    <text evidence="9">The sequence shown here is derived from an EMBL/GenBank/DDBJ whole genome shotgun (WGS) entry which is preliminary data.</text>
</comment>
<dbReference type="EMBL" id="JABGBW010000001">
    <property type="protein sequence ID" value="MBC2575074.1"/>
    <property type="molecule type" value="Genomic_DNA"/>
</dbReference>
<feature type="transmembrane region" description="Helical" evidence="7">
    <location>
        <begin position="813"/>
        <end position="833"/>
    </location>
</feature>
<feature type="transmembrane region" description="Helical" evidence="7">
    <location>
        <begin position="767"/>
        <end position="787"/>
    </location>
</feature>
<evidence type="ECO:0000256" key="4">
    <source>
        <dbReference type="ARBA" id="ARBA00022989"/>
    </source>
</evidence>
<keyword evidence="2" id="KW-1003">Cell membrane</keyword>
<proteinExistence type="inferred from homology"/>
<dbReference type="InterPro" id="IPR050250">
    <property type="entry name" value="Macrolide_Exporter_MacB"/>
</dbReference>
<evidence type="ECO:0000256" key="7">
    <source>
        <dbReference type="SAM" id="Phobius"/>
    </source>
</evidence>
<dbReference type="InterPro" id="IPR003838">
    <property type="entry name" value="ABC3_permease_C"/>
</dbReference>
<feature type="domain" description="ABC3 transporter permease C-terminal" evidence="8">
    <location>
        <begin position="267"/>
        <end position="388"/>
    </location>
</feature>
<feature type="transmembrane region" description="Helical" evidence="7">
    <location>
        <begin position="303"/>
        <end position="328"/>
    </location>
</feature>
<evidence type="ECO:0000256" key="6">
    <source>
        <dbReference type="ARBA" id="ARBA00038076"/>
    </source>
</evidence>
<dbReference type="PANTHER" id="PTHR30572">
    <property type="entry name" value="MEMBRANE COMPONENT OF TRANSPORTER-RELATED"/>
    <property type="match status" value="1"/>
</dbReference>
<protein>
    <submittedName>
        <fullName evidence="9">ABC transporter permease</fullName>
    </submittedName>
</protein>
<keyword evidence="10" id="KW-1185">Reference proteome</keyword>
<evidence type="ECO:0000256" key="2">
    <source>
        <dbReference type="ARBA" id="ARBA00022475"/>
    </source>
</evidence>
<accession>A0ABR6TI26</accession>
<feature type="domain" description="ABC3 transporter permease C-terminal" evidence="8">
    <location>
        <begin position="721"/>
        <end position="828"/>
    </location>
</feature>
<evidence type="ECO:0000256" key="5">
    <source>
        <dbReference type="ARBA" id="ARBA00023136"/>
    </source>
</evidence>
<dbReference type="Proteomes" id="UP000713904">
    <property type="component" value="Unassembled WGS sequence"/>
</dbReference>
<keyword evidence="4 7" id="KW-1133">Transmembrane helix</keyword>
<sequence length="838" mass="96876">MYTYFKLSKQYIKKNIKTYIIILVALTLTVFTISFPTVLKRSQANNKIRYIQEIAPKYDYLGINISTKNLSDLENSNLIKNMYAYDNLGSLSIGNNYATSLVGYNNILFDILKYDIVQGDFPKKDDEVILNKDTYIYGKKVNVGDKYNFFHEYRYKENGENKIISGNKTLKVVGIYKSLNSEELVKYLAKMGFNYNNAYTNAQSKIIPGDLKTYNVFINKINNKVKNYDISSSTNIEPMKIVENDFKRILTDTVKSEMVINKENRLAVISVIMLIISVFLISSPDRMKFAGTIEILGGNKKKLGLSILLEYITLIIISTLIGCALTYISTALVLNFSDFDITGIKLNIKVPYKEIYLKNKDIYLCVLLNVICMLIIYIKQLIKIIITSPIALSKNNRKIDKVTMLISNINIGRSIKSKLAYKWIVLSIKYYIIPMIIICAIGSSFIEVVSSEKMESESEKVYSNVYAELIGRDYILKTYSESDKFGFNKDFIKKEAREYNLNNTIFSYNRENYILENKDNINTEYFNERLNNINPRPDGRYEIPFESMSLNESYLKFLKSNKLISDDDITRLKDKKNIGIIIVDDFYSDSLNSRFKILKNLKDGDFIDLKLPYVTDNKVDYKIIKAQVIKKIPRNDWSKYSIVQRSLEGNLGISQIVLENISNINHYNNFVFNGNKVNVNKMIKGNNIYSSFNFSSRKNISDNTKKERRIIYFGPIVVNYLIAGLILVFTILSISKMIMEIRKRDFSIMRDIGASERYIISILRIETIILSFTAFILSCLIGIIRLYRDYIMISKLEIMDKGIVYTKFSVDNAAILILFSIIFITFIVNYIILKKMEN</sequence>
<gene>
    <name evidence="9" type="ORF">HLB29_00050</name>
</gene>
<keyword evidence="5 7" id="KW-0472">Membrane</keyword>
<dbReference type="RefSeq" id="WP_185623128.1">
    <property type="nucleotide sequence ID" value="NZ_JABGBW010000001.1"/>
</dbReference>
<feature type="transmembrane region" description="Helical" evidence="7">
    <location>
        <begin position="423"/>
        <end position="446"/>
    </location>
</feature>
<dbReference type="PANTHER" id="PTHR30572:SF4">
    <property type="entry name" value="ABC TRANSPORTER PERMEASE YTRF"/>
    <property type="match status" value="1"/>
</dbReference>
<evidence type="ECO:0000256" key="1">
    <source>
        <dbReference type="ARBA" id="ARBA00004651"/>
    </source>
</evidence>
<feature type="transmembrane region" description="Helical" evidence="7">
    <location>
        <begin position="20"/>
        <end position="39"/>
    </location>
</feature>
<reference evidence="9 10" key="1">
    <citation type="submission" date="2020-05" db="EMBL/GenBank/DDBJ databases">
        <title>Draft genome of xy-202 and genomic insight in genome of the genus Peptostreptococcus.</title>
        <authorList>
            <person name="Zhang Z."/>
        </authorList>
    </citation>
    <scope>NUCLEOTIDE SEQUENCE [LARGE SCALE GENOMIC DNA]</scope>
    <source>
        <strain evidence="9 10">DSM 27025</strain>
    </source>
</reference>
<comment type="subcellular location">
    <subcellularLocation>
        <location evidence="1">Cell membrane</location>
        <topology evidence="1">Multi-pass membrane protein</topology>
    </subcellularLocation>
</comment>
<dbReference type="Pfam" id="PF02687">
    <property type="entry name" value="FtsX"/>
    <property type="match status" value="2"/>
</dbReference>
<evidence type="ECO:0000259" key="8">
    <source>
        <dbReference type="Pfam" id="PF02687"/>
    </source>
</evidence>
<evidence type="ECO:0000313" key="10">
    <source>
        <dbReference type="Proteomes" id="UP000713904"/>
    </source>
</evidence>
<evidence type="ECO:0000256" key="3">
    <source>
        <dbReference type="ARBA" id="ARBA00022692"/>
    </source>
</evidence>
<name>A0ABR6TI26_9FIRM</name>
<feature type="transmembrane region" description="Helical" evidence="7">
    <location>
        <begin position="361"/>
        <end position="378"/>
    </location>
</feature>
<organism evidence="9 10">
    <name type="scientific">Peptostreptococcus canis</name>
    <dbReference type="NCBI Taxonomy" id="1159213"/>
    <lineage>
        <taxon>Bacteria</taxon>
        <taxon>Bacillati</taxon>
        <taxon>Bacillota</taxon>
        <taxon>Clostridia</taxon>
        <taxon>Peptostreptococcales</taxon>
        <taxon>Peptostreptococcaceae</taxon>
        <taxon>Peptostreptococcus</taxon>
    </lineage>
</organism>
<keyword evidence="3 7" id="KW-0812">Transmembrane</keyword>
<feature type="transmembrane region" description="Helical" evidence="7">
    <location>
        <begin position="710"/>
        <end position="734"/>
    </location>
</feature>
<comment type="similarity">
    <text evidence="6">Belongs to the ABC-4 integral membrane protein family.</text>
</comment>